<feature type="region of interest" description="Disordered" evidence="1">
    <location>
        <begin position="22"/>
        <end position="239"/>
    </location>
</feature>
<feature type="region of interest" description="Disordered" evidence="1">
    <location>
        <begin position="396"/>
        <end position="607"/>
    </location>
</feature>
<evidence type="ECO:0000256" key="1">
    <source>
        <dbReference type="SAM" id="MobiDB-lite"/>
    </source>
</evidence>
<feature type="compositionally biased region" description="Basic and acidic residues" evidence="1">
    <location>
        <begin position="151"/>
        <end position="161"/>
    </location>
</feature>
<accession>A0A8E2E1S5</accession>
<feature type="compositionally biased region" description="Polar residues" evidence="1">
    <location>
        <begin position="445"/>
        <end position="459"/>
    </location>
</feature>
<gene>
    <name evidence="2" type="ORF">K432DRAFT_385963</name>
</gene>
<feature type="compositionally biased region" description="Polar residues" evidence="1">
    <location>
        <begin position="310"/>
        <end position="320"/>
    </location>
</feature>
<evidence type="ECO:0000313" key="3">
    <source>
        <dbReference type="Proteomes" id="UP000250266"/>
    </source>
</evidence>
<organism evidence="2 3">
    <name type="scientific">Lepidopterella palustris CBS 459.81</name>
    <dbReference type="NCBI Taxonomy" id="1314670"/>
    <lineage>
        <taxon>Eukaryota</taxon>
        <taxon>Fungi</taxon>
        <taxon>Dikarya</taxon>
        <taxon>Ascomycota</taxon>
        <taxon>Pezizomycotina</taxon>
        <taxon>Dothideomycetes</taxon>
        <taxon>Pleosporomycetidae</taxon>
        <taxon>Mytilinidiales</taxon>
        <taxon>Argynnaceae</taxon>
        <taxon>Lepidopterella</taxon>
    </lineage>
</organism>
<feature type="region of interest" description="Disordered" evidence="1">
    <location>
        <begin position="254"/>
        <end position="379"/>
    </location>
</feature>
<feature type="compositionally biased region" description="Polar residues" evidence="1">
    <location>
        <begin position="488"/>
        <end position="533"/>
    </location>
</feature>
<dbReference type="Proteomes" id="UP000250266">
    <property type="component" value="Unassembled WGS sequence"/>
</dbReference>
<feature type="compositionally biased region" description="Polar residues" evidence="1">
    <location>
        <begin position="45"/>
        <end position="55"/>
    </location>
</feature>
<feature type="compositionally biased region" description="Low complexity" evidence="1">
    <location>
        <begin position="538"/>
        <end position="556"/>
    </location>
</feature>
<reference evidence="2 3" key="1">
    <citation type="journal article" date="2016" name="Nat. Commun.">
        <title>Ectomycorrhizal ecology is imprinted in the genome of the dominant symbiotic fungus Cenococcum geophilum.</title>
        <authorList>
            <consortium name="DOE Joint Genome Institute"/>
            <person name="Peter M."/>
            <person name="Kohler A."/>
            <person name="Ohm R.A."/>
            <person name="Kuo A."/>
            <person name="Krutzmann J."/>
            <person name="Morin E."/>
            <person name="Arend M."/>
            <person name="Barry K.W."/>
            <person name="Binder M."/>
            <person name="Choi C."/>
            <person name="Clum A."/>
            <person name="Copeland A."/>
            <person name="Grisel N."/>
            <person name="Haridas S."/>
            <person name="Kipfer T."/>
            <person name="LaButti K."/>
            <person name="Lindquist E."/>
            <person name="Lipzen A."/>
            <person name="Maire R."/>
            <person name="Meier B."/>
            <person name="Mihaltcheva S."/>
            <person name="Molinier V."/>
            <person name="Murat C."/>
            <person name="Poggeler S."/>
            <person name="Quandt C.A."/>
            <person name="Sperisen C."/>
            <person name="Tritt A."/>
            <person name="Tisserant E."/>
            <person name="Crous P.W."/>
            <person name="Henrissat B."/>
            <person name="Nehls U."/>
            <person name="Egli S."/>
            <person name="Spatafora J.W."/>
            <person name="Grigoriev I.V."/>
            <person name="Martin F.M."/>
        </authorList>
    </citation>
    <scope>NUCLEOTIDE SEQUENCE [LARGE SCALE GENOMIC DNA]</scope>
    <source>
        <strain evidence="2 3">CBS 459.81</strain>
    </source>
</reference>
<keyword evidence="3" id="KW-1185">Reference proteome</keyword>
<feature type="compositionally biased region" description="Acidic residues" evidence="1">
    <location>
        <begin position="74"/>
        <end position="84"/>
    </location>
</feature>
<proteinExistence type="predicted"/>
<sequence>MPPRKKACFTKDPDTVYSSGVILRQKRFPPRRKTKVIRSSPPPSTERQQTMTQVGYLSIMPSPSEKKKKRVEVQDSESESDSEFGEGSSDGKRQQTLTQMTYGIQPLPGNEGDKWKAPTKRKRRELTDEEKRQQTLTQMCGTMPTRIIPAYEREHRLRSDDKDEDEDEYEDEYEDEDEDEEDEDEDEEEEDNGYGLGTKQHLAEHGLHRPETGTKTRSSILRRENTVAPHVRQPMADQESIDPVAVLNAAGAVKVKMENPTTPRRQRVLEVPSSQSPAESPLSTQRSIQRYTRSPLRERSSNAGALLESPSKSRQVTFSDSAIKKSISQVDGRDRKENTSPVQPCSLQKLFKRIIDDSDEDDGSEDEIDGTSHTSIGEETQAIIRQIDQACVDHSVASSQQELEEIGRSRPEFPLLGAQSPSQLFDESDERLDLQPSLTLPIKQETLSANDSQDTTGTGSEDAAAQLVTCTQRQSRHRTPTPEIPGNRQINYQISDYNNIPTQSSHPSQATTVTGSQLSPPKPQQPVNSQNISPKRPAPLTIPSSLPSIASSPLAPRNYYGGDTPRTSVTRDDIITATQMLPESFVDFSIPPPPPWDDDYDDDDDEL</sequence>
<protein>
    <submittedName>
        <fullName evidence="2">Uncharacterized protein</fullName>
    </submittedName>
</protein>
<dbReference type="OrthoDB" id="73788at2759"/>
<name>A0A8E2E1S5_9PEZI</name>
<evidence type="ECO:0000313" key="2">
    <source>
        <dbReference type="EMBL" id="OCK75762.1"/>
    </source>
</evidence>
<dbReference type="EMBL" id="KV745277">
    <property type="protein sequence ID" value="OCK75762.1"/>
    <property type="molecule type" value="Genomic_DNA"/>
</dbReference>
<dbReference type="AlphaFoldDB" id="A0A8E2E1S5"/>
<feature type="compositionally biased region" description="Basic residues" evidence="1">
    <location>
        <begin position="24"/>
        <end position="36"/>
    </location>
</feature>
<feature type="compositionally biased region" description="Acidic residues" evidence="1">
    <location>
        <begin position="596"/>
        <end position="607"/>
    </location>
</feature>
<feature type="compositionally biased region" description="Basic and acidic residues" evidence="1">
    <location>
        <begin position="201"/>
        <end position="214"/>
    </location>
</feature>
<feature type="compositionally biased region" description="Acidic residues" evidence="1">
    <location>
        <begin position="162"/>
        <end position="192"/>
    </location>
</feature>
<feature type="compositionally biased region" description="Polar residues" evidence="1">
    <location>
        <begin position="272"/>
        <end position="292"/>
    </location>
</feature>
<feature type="compositionally biased region" description="Acidic residues" evidence="1">
    <location>
        <begin position="357"/>
        <end position="369"/>
    </location>
</feature>